<dbReference type="Proteomes" id="UP001202328">
    <property type="component" value="Unassembled WGS sequence"/>
</dbReference>
<dbReference type="AlphaFoldDB" id="A0AAD4XBQ7"/>
<feature type="transmembrane region" description="Helical" evidence="1">
    <location>
        <begin position="6"/>
        <end position="26"/>
    </location>
</feature>
<protein>
    <submittedName>
        <fullName evidence="2">Uncharacterized protein</fullName>
    </submittedName>
</protein>
<name>A0AAD4XBQ7_9MAGN</name>
<keyword evidence="3" id="KW-1185">Reference proteome</keyword>
<keyword evidence="1" id="KW-1133">Transmembrane helix</keyword>
<evidence type="ECO:0000313" key="2">
    <source>
        <dbReference type="EMBL" id="KAI3878607.1"/>
    </source>
</evidence>
<comment type="caution">
    <text evidence="2">The sequence shown here is derived from an EMBL/GenBank/DDBJ whole genome shotgun (WGS) entry which is preliminary data.</text>
</comment>
<dbReference type="EMBL" id="JAJJMB010012301">
    <property type="protein sequence ID" value="KAI3878607.1"/>
    <property type="molecule type" value="Genomic_DNA"/>
</dbReference>
<reference evidence="2" key="1">
    <citation type="submission" date="2022-04" db="EMBL/GenBank/DDBJ databases">
        <title>A functionally conserved STORR gene fusion in Papaver species that diverged 16.8 million years ago.</title>
        <authorList>
            <person name="Catania T."/>
        </authorList>
    </citation>
    <scope>NUCLEOTIDE SEQUENCE</scope>
    <source>
        <strain evidence="2">S-188037</strain>
    </source>
</reference>
<proteinExistence type="predicted"/>
<organism evidence="2 3">
    <name type="scientific">Papaver atlanticum</name>
    <dbReference type="NCBI Taxonomy" id="357466"/>
    <lineage>
        <taxon>Eukaryota</taxon>
        <taxon>Viridiplantae</taxon>
        <taxon>Streptophyta</taxon>
        <taxon>Embryophyta</taxon>
        <taxon>Tracheophyta</taxon>
        <taxon>Spermatophyta</taxon>
        <taxon>Magnoliopsida</taxon>
        <taxon>Ranunculales</taxon>
        <taxon>Papaveraceae</taxon>
        <taxon>Papaveroideae</taxon>
        <taxon>Papaver</taxon>
    </lineage>
</organism>
<accession>A0AAD4XBQ7</accession>
<keyword evidence="1" id="KW-0812">Transmembrane</keyword>
<sequence>MVFSILTNQIGIVIFSFLIGNLQGYITRMDQRRRRPLAGWQLAKGKHMFKDQEDSHLFLHNRFADAFLDLVLTPVNMGDDLGDRYCLSGDAKNFRLSAGHVRFANSKSNQALCFHVDVNPIFTSESFWQLPATILM</sequence>
<evidence type="ECO:0000313" key="3">
    <source>
        <dbReference type="Proteomes" id="UP001202328"/>
    </source>
</evidence>
<evidence type="ECO:0000256" key="1">
    <source>
        <dbReference type="SAM" id="Phobius"/>
    </source>
</evidence>
<gene>
    <name evidence="2" type="ORF">MKW98_027912</name>
</gene>
<keyword evidence="1" id="KW-0472">Membrane</keyword>